<evidence type="ECO:0000256" key="5">
    <source>
        <dbReference type="SAM" id="Phobius"/>
    </source>
</evidence>
<keyword evidence="4 5" id="KW-0472">Membrane</keyword>
<dbReference type="GO" id="GO:0016020">
    <property type="term" value="C:membrane"/>
    <property type="evidence" value="ECO:0007669"/>
    <property type="project" value="UniProtKB-SubCell"/>
</dbReference>
<reference evidence="7" key="1">
    <citation type="submission" date="2017-10" db="EMBL/GenBank/DDBJ databases">
        <authorList>
            <person name="Regsiter A."/>
            <person name="William W."/>
        </authorList>
    </citation>
    <scope>NUCLEOTIDE SEQUENCE [LARGE SCALE GENOMIC DNA]</scope>
</reference>
<feature type="transmembrane region" description="Helical" evidence="5">
    <location>
        <begin position="44"/>
        <end position="63"/>
    </location>
</feature>
<dbReference type="EMBL" id="LT962688">
    <property type="protein sequence ID" value="SOR30911.1"/>
    <property type="molecule type" value="Genomic_DNA"/>
</dbReference>
<name>A0A2N9AUA6_METEX</name>
<protein>
    <recommendedName>
        <fullName evidence="8">DoxX family protein</fullName>
    </recommendedName>
</protein>
<keyword evidence="2 5" id="KW-0812">Transmembrane</keyword>
<keyword evidence="3 5" id="KW-1133">Transmembrane helix</keyword>
<organism evidence="6 7">
    <name type="scientific">Methylorubrum extorquens</name>
    <name type="common">Methylobacterium dichloromethanicum</name>
    <name type="synonym">Methylobacterium extorquens</name>
    <dbReference type="NCBI Taxonomy" id="408"/>
    <lineage>
        <taxon>Bacteria</taxon>
        <taxon>Pseudomonadati</taxon>
        <taxon>Pseudomonadota</taxon>
        <taxon>Alphaproteobacteria</taxon>
        <taxon>Hyphomicrobiales</taxon>
        <taxon>Methylobacteriaceae</taxon>
        <taxon>Methylorubrum</taxon>
    </lineage>
</organism>
<comment type="subcellular location">
    <subcellularLocation>
        <location evidence="1">Membrane</location>
        <topology evidence="1">Multi-pass membrane protein</topology>
    </subcellularLocation>
</comment>
<feature type="transmembrane region" description="Helical" evidence="5">
    <location>
        <begin position="131"/>
        <end position="149"/>
    </location>
</feature>
<evidence type="ECO:0008006" key="8">
    <source>
        <dbReference type="Google" id="ProtNLM"/>
    </source>
</evidence>
<evidence type="ECO:0000256" key="1">
    <source>
        <dbReference type="ARBA" id="ARBA00004141"/>
    </source>
</evidence>
<dbReference type="Proteomes" id="UP000233769">
    <property type="component" value="Chromosome tk0001"/>
</dbReference>
<accession>A0A2N9AUA6</accession>
<evidence type="ECO:0000313" key="6">
    <source>
        <dbReference type="EMBL" id="SOR30911.1"/>
    </source>
</evidence>
<proteinExistence type="predicted"/>
<dbReference type="AlphaFoldDB" id="A0A2N9AUA6"/>
<sequence>MGDGRRLGLSLTAKPRPRSATLNRMSLMSQTLAASPASSRKLTIVAWSLQVLLALVFLAAGGAKLAGVSMMVQVYDLIGVGQWFRIVTGLVEVAGAVALLVPGYAAFAALLLACTMVGAILAHLTVLPTPAAPAVVLLALTATLVWLRRDQILAVLGRR</sequence>
<dbReference type="Pfam" id="PF13564">
    <property type="entry name" value="DoxX_2"/>
    <property type="match status" value="1"/>
</dbReference>
<evidence type="ECO:0000256" key="4">
    <source>
        <dbReference type="ARBA" id="ARBA00023136"/>
    </source>
</evidence>
<evidence type="ECO:0000313" key="7">
    <source>
        <dbReference type="Proteomes" id="UP000233769"/>
    </source>
</evidence>
<evidence type="ECO:0000256" key="2">
    <source>
        <dbReference type="ARBA" id="ARBA00022692"/>
    </source>
</evidence>
<dbReference type="InterPro" id="IPR032808">
    <property type="entry name" value="DoxX"/>
</dbReference>
<evidence type="ECO:0000256" key="3">
    <source>
        <dbReference type="ARBA" id="ARBA00022989"/>
    </source>
</evidence>
<gene>
    <name evidence="6" type="ORF">TK0001_4309</name>
</gene>
<feature type="transmembrane region" description="Helical" evidence="5">
    <location>
        <begin position="83"/>
        <end position="101"/>
    </location>
</feature>